<dbReference type="InterPro" id="IPR050569">
    <property type="entry name" value="TAAR"/>
</dbReference>
<keyword evidence="6 10" id="KW-0472">Membrane</keyword>
<reference evidence="12" key="2">
    <citation type="submission" date="2025-08" db="UniProtKB">
        <authorList>
            <consortium name="Ensembl"/>
        </authorList>
    </citation>
    <scope>IDENTIFICATION</scope>
</reference>
<keyword evidence="3 9" id="KW-0812">Transmembrane</keyword>
<sequence>REANNQSKRLRDDKKVRTGPAYIFLFFFLSCVSVFTVFLNLLVIISISHFKQLHTPTNLLILSLAVADLLVGMFVMPVNIMQLIDSCWYLGEMACTVSLVVSFMSASGSLCSLVLIAVDRYIAVTDPLLYSMKITVCKTVLLIIIGWSFVLFYILTCLYSNDHLLSSEIFTSCYGECVIYVKYSWVLVDLVVCFLAPCT</sequence>
<evidence type="ECO:0000256" key="8">
    <source>
        <dbReference type="ARBA" id="ARBA00023224"/>
    </source>
</evidence>
<evidence type="ECO:0000256" key="5">
    <source>
        <dbReference type="ARBA" id="ARBA00023040"/>
    </source>
</evidence>
<evidence type="ECO:0000256" key="4">
    <source>
        <dbReference type="ARBA" id="ARBA00022989"/>
    </source>
</evidence>
<dbReference type="InterPro" id="IPR000276">
    <property type="entry name" value="GPCR_Rhodpsn"/>
</dbReference>
<protein>
    <recommendedName>
        <fullName evidence="11">G-protein coupled receptors family 1 profile domain-containing protein</fullName>
    </recommendedName>
</protein>
<reference evidence="12 13" key="1">
    <citation type="submission" date="2020-10" db="EMBL/GenBank/DDBJ databases">
        <title>Pygocentrus nattereri (red-bellied piranha) genome, fPygNat1, primary haplotype.</title>
        <authorList>
            <person name="Myers G."/>
            <person name="Meyer A."/>
            <person name="Karagic N."/>
            <person name="Pippel M."/>
            <person name="Winkler S."/>
            <person name="Tracey A."/>
            <person name="Wood J."/>
            <person name="Formenti G."/>
            <person name="Howe K."/>
            <person name="Fedrigo O."/>
            <person name="Jarvis E.D."/>
        </authorList>
    </citation>
    <scope>NUCLEOTIDE SEQUENCE [LARGE SCALE GENOMIC DNA]</scope>
</reference>
<evidence type="ECO:0000256" key="6">
    <source>
        <dbReference type="ARBA" id="ARBA00023136"/>
    </source>
</evidence>
<feature type="domain" description="G-protein coupled receptors family 1 profile" evidence="11">
    <location>
        <begin position="39"/>
        <end position="199"/>
    </location>
</feature>
<dbReference type="Proteomes" id="UP001501920">
    <property type="component" value="Chromosome 18"/>
</dbReference>
<dbReference type="PROSITE" id="PS00237">
    <property type="entry name" value="G_PROTEIN_RECEP_F1_1"/>
    <property type="match status" value="1"/>
</dbReference>
<dbReference type="GO" id="GO:0005886">
    <property type="term" value="C:plasma membrane"/>
    <property type="evidence" value="ECO:0007669"/>
    <property type="project" value="UniProtKB-SubCell"/>
</dbReference>
<accession>A0AAR2IJF5</accession>
<dbReference type="PANTHER" id="PTHR24249">
    <property type="entry name" value="HISTAMINE RECEPTOR-RELATED G-PROTEIN COUPLED RECEPTOR"/>
    <property type="match status" value="1"/>
</dbReference>
<dbReference type="PANTHER" id="PTHR24249:SF381">
    <property type="entry name" value="TRACE AMINE ASSOCIATED RECEPTOR 19P-RELATED"/>
    <property type="match status" value="1"/>
</dbReference>
<evidence type="ECO:0000313" key="12">
    <source>
        <dbReference type="Ensembl" id="ENSPNAP00000039870.1"/>
    </source>
</evidence>
<proteinExistence type="inferred from homology"/>
<dbReference type="Pfam" id="PF00001">
    <property type="entry name" value="7tm_1"/>
    <property type="match status" value="1"/>
</dbReference>
<keyword evidence="13" id="KW-1185">Reference proteome</keyword>
<feature type="transmembrane region" description="Helical" evidence="10">
    <location>
        <begin position="138"/>
        <end position="159"/>
    </location>
</feature>
<feature type="transmembrane region" description="Helical" evidence="10">
    <location>
        <begin position="93"/>
        <end position="118"/>
    </location>
</feature>
<keyword evidence="2" id="KW-1003">Cell membrane</keyword>
<reference evidence="12" key="3">
    <citation type="submission" date="2025-09" db="UniProtKB">
        <authorList>
            <consortium name="Ensembl"/>
        </authorList>
    </citation>
    <scope>IDENTIFICATION</scope>
</reference>
<evidence type="ECO:0000256" key="3">
    <source>
        <dbReference type="ARBA" id="ARBA00022692"/>
    </source>
</evidence>
<feature type="transmembrane region" description="Helical" evidence="10">
    <location>
        <begin position="59"/>
        <end position="81"/>
    </location>
</feature>
<name>A0AAR2IJF5_PYGNA</name>
<dbReference type="Gene3D" id="1.20.1070.10">
    <property type="entry name" value="Rhodopsin 7-helix transmembrane proteins"/>
    <property type="match status" value="1"/>
</dbReference>
<dbReference type="GeneTree" id="ENSGT01050000244823"/>
<keyword evidence="5 9" id="KW-0297">G-protein coupled receptor</keyword>
<evidence type="ECO:0000256" key="1">
    <source>
        <dbReference type="ARBA" id="ARBA00004651"/>
    </source>
</evidence>
<evidence type="ECO:0000256" key="10">
    <source>
        <dbReference type="SAM" id="Phobius"/>
    </source>
</evidence>
<dbReference type="Ensembl" id="ENSPNAT00000047824.1">
    <property type="protein sequence ID" value="ENSPNAP00000039870.1"/>
    <property type="gene ID" value="ENSPNAG00000032855.1"/>
</dbReference>
<comment type="similarity">
    <text evidence="9">Belongs to the G-protein coupled receptor 1 family.</text>
</comment>
<dbReference type="AlphaFoldDB" id="A0AAR2IJF5"/>
<dbReference type="PRINTS" id="PR00237">
    <property type="entry name" value="GPCRRHODOPSN"/>
</dbReference>
<dbReference type="PROSITE" id="PS50262">
    <property type="entry name" value="G_PROTEIN_RECEP_F1_2"/>
    <property type="match status" value="1"/>
</dbReference>
<dbReference type="InterPro" id="IPR017452">
    <property type="entry name" value="GPCR_Rhodpsn_7TM"/>
</dbReference>
<evidence type="ECO:0000256" key="9">
    <source>
        <dbReference type="RuleBase" id="RU000688"/>
    </source>
</evidence>
<evidence type="ECO:0000256" key="7">
    <source>
        <dbReference type="ARBA" id="ARBA00023170"/>
    </source>
</evidence>
<evidence type="ECO:0000259" key="11">
    <source>
        <dbReference type="PROSITE" id="PS50262"/>
    </source>
</evidence>
<feature type="transmembrane region" description="Helical" evidence="10">
    <location>
        <begin position="21"/>
        <end position="47"/>
    </location>
</feature>
<keyword evidence="7 9" id="KW-0675">Receptor</keyword>
<keyword evidence="8 9" id="KW-0807">Transducer</keyword>
<evidence type="ECO:0000313" key="13">
    <source>
        <dbReference type="Proteomes" id="UP001501920"/>
    </source>
</evidence>
<keyword evidence="4 10" id="KW-1133">Transmembrane helix</keyword>
<dbReference type="SUPFAM" id="SSF81321">
    <property type="entry name" value="Family A G protein-coupled receptor-like"/>
    <property type="match status" value="1"/>
</dbReference>
<organism evidence="12 13">
    <name type="scientific">Pygocentrus nattereri</name>
    <name type="common">Red-bellied piranha</name>
    <dbReference type="NCBI Taxonomy" id="42514"/>
    <lineage>
        <taxon>Eukaryota</taxon>
        <taxon>Metazoa</taxon>
        <taxon>Chordata</taxon>
        <taxon>Craniata</taxon>
        <taxon>Vertebrata</taxon>
        <taxon>Euteleostomi</taxon>
        <taxon>Actinopterygii</taxon>
        <taxon>Neopterygii</taxon>
        <taxon>Teleostei</taxon>
        <taxon>Ostariophysi</taxon>
        <taxon>Characiformes</taxon>
        <taxon>Characoidei</taxon>
        <taxon>Pygocentrus</taxon>
    </lineage>
</organism>
<dbReference type="GO" id="GO:0001594">
    <property type="term" value="F:trace-amine receptor activity"/>
    <property type="evidence" value="ECO:0007669"/>
    <property type="project" value="TreeGrafter"/>
</dbReference>
<comment type="subcellular location">
    <subcellularLocation>
        <location evidence="1">Cell membrane</location>
        <topology evidence="1">Multi-pass membrane protein</topology>
    </subcellularLocation>
</comment>
<evidence type="ECO:0000256" key="2">
    <source>
        <dbReference type="ARBA" id="ARBA00022475"/>
    </source>
</evidence>